<dbReference type="OrthoDB" id="832722at2"/>
<evidence type="ECO:0000313" key="7">
    <source>
        <dbReference type="Proteomes" id="UP000239709"/>
    </source>
</evidence>
<name>A0A2S0MH13_9BURK</name>
<dbReference type="InterPro" id="IPR001296">
    <property type="entry name" value="Glyco_trans_1"/>
</dbReference>
<organism evidence="6 7">
    <name type="scientific">Ottowia oryzae</name>
    <dbReference type="NCBI Taxonomy" id="2109914"/>
    <lineage>
        <taxon>Bacteria</taxon>
        <taxon>Pseudomonadati</taxon>
        <taxon>Pseudomonadota</taxon>
        <taxon>Betaproteobacteria</taxon>
        <taxon>Burkholderiales</taxon>
        <taxon>Comamonadaceae</taxon>
        <taxon>Ottowia</taxon>
    </lineage>
</organism>
<sequence>MTAPHLVLLGDATSPHVQRWSREMLARDWRVSLVTARPQPIDGVAQKVLRPVRRSSDWLWRVGEARVTIRGLQPDIVHAHYVTSYGYLGARAARHPLVMTAWGTDLLVTPRRHAALRWLTAWALRQADLVTGDSQDLLAVSRQLAPRTPAKLIHWGVDRGRFAPADWAQKEPLAAVSLRSWEPNYRIDTIIEALARVRQRFAGVHLHLLGGGSQEAQLREQVQRLGLQDAVRFHGRLDDAGMAAVLARSQLSISVPQSDATSVSVLESMACGLPVIASDLPANREWLAPAMLVPSGDVGALAERWQALLADDAKARAVGQANAERIAQEGDRRAQMDAMDALYRRLLRREGVV</sequence>
<dbReference type="Pfam" id="PF00534">
    <property type="entry name" value="Glycos_transf_1"/>
    <property type="match status" value="1"/>
</dbReference>
<evidence type="ECO:0000256" key="2">
    <source>
        <dbReference type="ARBA" id="ARBA00022676"/>
    </source>
</evidence>
<dbReference type="Gene3D" id="3.40.50.2000">
    <property type="entry name" value="Glycogen Phosphorylase B"/>
    <property type="match status" value="2"/>
</dbReference>
<feature type="domain" description="Glycosyl transferase family 1" evidence="4">
    <location>
        <begin position="171"/>
        <end position="323"/>
    </location>
</feature>
<keyword evidence="3 6" id="KW-0808">Transferase</keyword>
<evidence type="ECO:0000259" key="4">
    <source>
        <dbReference type="Pfam" id="PF00534"/>
    </source>
</evidence>
<dbReference type="Pfam" id="PF13477">
    <property type="entry name" value="Glyco_trans_4_2"/>
    <property type="match status" value="1"/>
</dbReference>
<comment type="similarity">
    <text evidence="1">Belongs to the glycosyltransferase group 1 family. Glycosyltransferase 4 subfamily.</text>
</comment>
<keyword evidence="7" id="KW-1185">Reference proteome</keyword>
<dbReference type="InterPro" id="IPR028098">
    <property type="entry name" value="Glyco_trans_4-like_N"/>
</dbReference>
<dbReference type="PANTHER" id="PTHR12526:SF640">
    <property type="entry name" value="COLANIC ACID BIOSYNTHESIS GLYCOSYLTRANSFERASE WCAL-RELATED"/>
    <property type="match status" value="1"/>
</dbReference>
<dbReference type="AlphaFoldDB" id="A0A2S0MH13"/>
<dbReference type="PANTHER" id="PTHR12526">
    <property type="entry name" value="GLYCOSYLTRANSFERASE"/>
    <property type="match status" value="1"/>
</dbReference>
<protein>
    <submittedName>
        <fullName evidence="6">Glycosyl transferase family 1</fullName>
    </submittedName>
</protein>
<accession>A0A2S0MH13</accession>
<dbReference type="KEGG" id="otk:C6570_13230"/>
<gene>
    <name evidence="6" type="ORF">C6570_13230</name>
</gene>
<keyword evidence="2" id="KW-0328">Glycosyltransferase</keyword>
<evidence type="ECO:0000256" key="3">
    <source>
        <dbReference type="ARBA" id="ARBA00022679"/>
    </source>
</evidence>
<dbReference type="Proteomes" id="UP000239709">
    <property type="component" value="Chromosome"/>
</dbReference>
<evidence type="ECO:0000259" key="5">
    <source>
        <dbReference type="Pfam" id="PF13477"/>
    </source>
</evidence>
<proteinExistence type="inferred from homology"/>
<feature type="domain" description="Glycosyltransferase subfamily 4-like N-terminal" evidence="5">
    <location>
        <begin position="6"/>
        <end position="132"/>
    </location>
</feature>
<evidence type="ECO:0000256" key="1">
    <source>
        <dbReference type="ARBA" id="ARBA00009481"/>
    </source>
</evidence>
<dbReference type="SUPFAM" id="SSF53756">
    <property type="entry name" value="UDP-Glycosyltransferase/glycogen phosphorylase"/>
    <property type="match status" value="1"/>
</dbReference>
<evidence type="ECO:0000313" key="6">
    <source>
        <dbReference type="EMBL" id="AVO35087.1"/>
    </source>
</evidence>
<dbReference type="GO" id="GO:0016757">
    <property type="term" value="F:glycosyltransferase activity"/>
    <property type="evidence" value="ECO:0007669"/>
    <property type="project" value="UniProtKB-KW"/>
</dbReference>
<dbReference type="RefSeq" id="WP_106703636.1">
    <property type="nucleotide sequence ID" value="NZ_CP027666.1"/>
</dbReference>
<reference evidence="6 7" key="1">
    <citation type="submission" date="2018-03" db="EMBL/GenBank/DDBJ databases">
        <title>Genome sequencing of Ottowia sp.</title>
        <authorList>
            <person name="Kim S.-J."/>
            <person name="Heo J."/>
            <person name="Kwon S.-W."/>
        </authorList>
    </citation>
    <scope>NUCLEOTIDE SEQUENCE [LARGE SCALE GENOMIC DNA]</scope>
    <source>
        <strain evidence="6 7">KADR8-3</strain>
    </source>
</reference>
<dbReference type="EMBL" id="CP027666">
    <property type="protein sequence ID" value="AVO35087.1"/>
    <property type="molecule type" value="Genomic_DNA"/>
</dbReference>